<sequence>MNSFWGALAWATGGSADSAHGAGTDGSLEIVILGTGAGTTCVYGGERSSSFVVLLRGEPVLLADVGYGATAACVAAVGRVPPALYVSHNHSDHAGELPVVLSVESTAAAAAGRGPPTVYSHPDVMEELKQHRLRELRSTGKPLESFGAFLVTPGGAKTAVGATGLHVRPHRSKHSETCFGFVLYRGSKAVLGWTADSGYCEELYSALAEAPLVLLDARAQGSAEHAGFDDLARIAALPAMKDRSIYVTGYGLQNQAPQGLDVKGVTVARPGMRLTL</sequence>
<proteinExistence type="predicted"/>
<dbReference type="SUPFAM" id="SSF56281">
    <property type="entry name" value="Metallo-hydrolase/oxidoreductase"/>
    <property type="match status" value="1"/>
</dbReference>
<name>A0A835Y0X4_9CHLO</name>
<comment type="caution">
    <text evidence="1">The sequence shown here is derived from an EMBL/GenBank/DDBJ whole genome shotgun (WGS) entry which is preliminary data.</text>
</comment>
<dbReference type="AlphaFoldDB" id="A0A835Y0X4"/>
<evidence type="ECO:0000313" key="2">
    <source>
        <dbReference type="Proteomes" id="UP000612055"/>
    </source>
</evidence>
<dbReference type="Gene3D" id="3.60.15.10">
    <property type="entry name" value="Ribonuclease Z/Hydroxyacylglutathione hydrolase-like"/>
    <property type="match status" value="1"/>
</dbReference>
<protein>
    <recommendedName>
        <fullName evidence="3">Metallo-beta-lactamase domain-containing protein</fullName>
    </recommendedName>
</protein>
<gene>
    <name evidence="1" type="ORF">HYH03_008411</name>
</gene>
<dbReference type="InterPro" id="IPR036866">
    <property type="entry name" value="RibonucZ/Hydroxyglut_hydro"/>
</dbReference>
<dbReference type="Pfam" id="PF23023">
    <property type="entry name" value="Anti-Pycsar_Apyc1"/>
    <property type="match status" value="1"/>
</dbReference>
<reference evidence="1" key="1">
    <citation type="journal article" date="2020" name="bioRxiv">
        <title>Comparative genomics of Chlamydomonas.</title>
        <authorList>
            <person name="Craig R.J."/>
            <person name="Hasan A.R."/>
            <person name="Ness R.W."/>
            <person name="Keightley P.D."/>
        </authorList>
    </citation>
    <scope>NUCLEOTIDE SEQUENCE</scope>
    <source>
        <strain evidence="1">CCAP 11/70</strain>
    </source>
</reference>
<accession>A0A835Y0X4</accession>
<dbReference type="Proteomes" id="UP000612055">
    <property type="component" value="Unassembled WGS sequence"/>
</dbReference>
<evidence type="ECO:0008006" key="3">
    <source>
        <dbReference type="Google" id="ProtNLM"/>
    </source>
</evidence>
<organism evidence="1 2">
    <name type="scientific">Edaphochlamys debaryana</name>
    <dbReference type="NCBI Taxonomy" id="47281"/>
    <lineage>
        <taxon>Eukaryota</taxon>
        <taxon>Viridiplantae</taxon>
        <taxon>Chlorophyta</taxon>
        <taxon>core chlorophytes</taxon>
        <taxon>Chlorophyceae</taxon>
        <taxon>CS clade</taxon>
        <taxon>Chlamydomonadales</taxon>
        <taxon>Chlamydomonadales incertae sedis</taxon>
        <taxon>Edaphochlamys</taxon>
    </lineage>
</organism>
<dbReference type="OrthoDB" id="4062651at2759"/>
<dbReference type="EMBL" id="JAEHOE010000038">
    <property type="protein sequence ID" value="KAG2493274.1"/>
    <property type="molecule type" value="Genomic_DNA"/>
</dbReference>
<evidence type="ECO:0000313" key="1">
    <source>
        <dbReference type="EMBL" id="KAG2493274.1"/>
    </source>
</evidence>
<keyword evidence="2" id="KW-1185">Reference proteome</keyword>